<organism evidence="1 2">
    <name type="scientific">Jatrophihabitans lederbergiae</name>
    <dbReference type="NCBI Taxonomy" id="3075547"/>
    <lineage>
        <taxon>Bacteria</taxon>
        <taxon>Bacillati</taxon>
        <taxon>Actinomycetota</taxon>
        <taxon>Actinomycetes</taxon>
        <taxon>Jatrophihabitantales</taxon>
        <taxon>Jatrophihabitantaceae</taxon>
        <taxon>Jatrophihabitans</taxon>
    </lineage>
</organism>
<keyword evidence="2" id="KW-1185">Reference proteome</keyword>
<comment type="caution">
    <text evidence="1">The sequence shown here is derived from an EMBL/GenBank/DDBJ whole genome shotgun (WGS) entry which is preliminary data.</text>
</comment>
<accession>A0ABU2JH03</accession>
<protein>
    <recommendedName>
        <fullName evidence="3">DNA binding HTH domain-containing protein</fullName>
    </recommendedName>
</protein>
<evidence type="ECO:0008006" key="3">
    <source>
        <dbReference type="Google" id="ProtNLM"/>
    </source>
</evidence>
<dbReference type="Proteomes" id="UP001183176">
    <property type="component" value="Unassembled WGS sequence"/>
</dbReference>
<sequence>MRNLGLHCRVHGHTAVSYRRAHGLSTGQRLISADLAEQLGRLARSHPNGLTALAAHRDPDRAQAAMTAEGQSRPQRAAVRSRTGAVSRRGRDLAQVEIEALVAAGTDLGAWVKTARGILAAGATAGSIARGTGLTRNAVHARLSRYR</sequence>
<proteinExistence type="predicted"/>
<reference evidence="2" key="1">
    <citation type="submission" date="2023-07" db="EMBL/GenBank/DDBJ databases">
        <title>30 novel species of actinomycetes from the DSMZ collection.</title>
        <authorList>
            <person name="Nouioui I."/>
        </authorList>
    </citation>
    <scope>NUCLEOTIDE SEQUENCE [LARGE SCALE GENOMIC DNA]</scope>
    <source>
        <strain evidence="2">DSM 44399</strain>
    </source>
</reference>
<evidence type="ECO:0000313" key="1">
    <source>
        <dbReference type="EMBL" id="MDT0264239.1"/>
    </source>
</evidence>
<gene>
    <name evidence="1" type="ORF">RM423_22995</name>
</gene>
<name>A0ABU2JH03_9ACTN</name>
<dbReference type="RefSeq" id="WP_311425380.1">
    <property type="nucleotide sequence ID" value="NZ_JAVREH010000079.1"/>
</dbReference>
<dbReference type="EMBL" id="JAVREH010000079">
    <property type="protein sequence ID" value="MDT0264239.1"/>
    <property type="molecule type" value="Genomic_DNA"/>
</dbReference>
<evidence type="ECO:0000313" key="2">
    <source>
        <dbReference type="Proteomes" id="UP001183176"/>
    </source>
</evidence>